<dbReference type="EMBL" id="JAAGPU010000005">
    <property type="protein sequence ID" value="NEU04119.1"/>
    <property type="molecule type" value="Genomic_DNA"/>
</dbReference>
<evidence type="ECO:0000256" key="3">
    <source>
        <dbReference type="ARBA" id="ARBA00023159"/>
    </source>
</evidence>
<evidence type="ECO:0000313" key="7">
    <source>
        <dbReference type="Proteomes" id="UP000481872"/>
    </source>
</evidence>
<dbReference type="Pfam" id="PF13411">
    <property type="entry name" value="MerR_1"/>
    <property type="match status" value="1"/>
</dbReference>
<keyword evidence="2" id="KW-0238">DNA-binding</keyword>
<dbReference type="PANTHER" id="PTHR30204:SF90">
    <property type="entry name" value="HTH-TYPE TRANSCRIPTIONAL ACTIVATOR MTA"/>
    <property type="match status" value="1"/>
</dbReference>
<keyword evidence="3" id="KW-0010">Activator</keyword>
<dbReference type="AlphaFoldDB" id="A0A6M0H0K3"/>
<sequence length="254" mass="30167">MIILYKVKEVQSITGVTIRMLHHYDKINLLNPSSKSDAGYRLYNDNDLEKLQQIMFFRELDFSLEEIKEILSSPKFNKNVALENHRKILTERKTRLENLIKIIDNTLEKGVDNMSNNEKFKAFDTTEIEHYKNKYKKEVEAKYSHTDAYKEYKKKASKYEKNDWQNVMEKGDIIFKNLANLMDKSPSDIEVQTEIENWRNHITNSFYNCTIEIFQSLGEMYVNDTRFTENIDKHKSGLSNFINEAIKIYCENNK</sequence>
<keyword evidence="7" id="KW-1185">Reference proteome</keyword>
<organism evidence="6 7">
    <name type="scientific">Clostridium senegalense</name>
    <dbReference type="NCBI Taxonomy" id="1465809"/>
    <lineage>
        <taxon>Bacteria</taxon>
        <taxon>Bacillati</taxon>
        <taxon>Bacillota</taxon>
        <taxon>Clostridia</taxon>
        <taxon>Eubacteriales</taxon>
        <taxon>Clostridiaceae</taxon>
        <taxon>Clostridium</taxon>
    </lineage>
</organism>
<dbReference type="Pfam" id="PF07739">
    <property type="entry name" value="TipAS"/>
    <property type="match status" value="1"/>
</dbReference>
<dbReference type="PROSITE" id="PS50937">
    <property type="entry name" value="HTH_MERR_2"/>
    <property type="match status" value="1"/>
</dbReference>
<dbReference type="SMART" id="SM00422">
    <property type="entry name" value="HTH_MERR"/>
    <property type="match status" value="1"/>
</dbReference>
<dbReference type="Gene3D" id="1.10.1660.10">
    <property type="match status" value="1"/>
</dbReference>
<accession>A0A6M0H0K3</accession>
<dbReference type="InterPro" id="IPR012925">
    <property type="entry name" value="TipAS_dom"/>
</dbReference>
<dbReference type="InterPro" id="IPR000551">
    <property type="entry name" value="MerR-type_HTH_dom"/>
</dbReference>
<dbReference type="GO" id="GO:0003700">
    <property type="term" value="F:DNA-binding transcription factor activity"/>
    <property type="evidence" value="ECO:0007669"/>
    <property type="project" value="InterPro"/>
</dbReference>
<protein>
    <submittedName>
        <fullName evidence="6">MerR family transcriptional regulator</fullName>
    </submittedName>
</protein>
<name>A0A6M0H0K3_9CLOT</name>
<reference evidence="6 7" key="1">
    <citation type="submission" date="2020-02" db="EMBL/GenBank/DDBJ databases">
        <title>Genome assembly of a novel Clostridium senegalense strain.</title>
        <authorList>
            <person name="Gupta T.B."/>
            <person name="Jauregui R."/>
            <person name="Maclean P."/>
            <person name="Nawarathana A."/>
            <person name="Brightwell G."/>
        </authorList>
    </citation>
    <scope>NUCLEOTIDE SEQUENCE [LARGE SCALE GENOMIC DNA]</scope>
    <source>
        <strain evidence="6 7">AGRFS4</strain>
    </source>
</reference>
<evidence type="ECO:0000313" key="6">
    <source>
        <dbReference type="EMBL" id="NEU04119.1"/>
    </source>
</evidence>
<dbReference type="CDD" id="cd01106">
    <property type="entry name" value="HTH_TipAL-Mta"/>
    <property type="match status" value="1"/>
</dbReference>
<gene>
    <name evidence="6" type="ORF">G3M99_04455</name>
</gene>
<dbReference type="SUPFAM" id="SSF89082">
    <property type="entry name" value="Antibiotic binding domain of TipA-like multidrug resistance regulators"/>
    <property type="match status" value="1"/>
</dbReference>
<evidence type="ECO:0000256" key="1">
    <source>
        <dbReference type="ARBA" id="ARBA00023015"/>
    </source>
</evidence>
<dbReference type="InterPro" id="IPR036244">
    <property type="entry name" value="TipA-like_antibiotic-bd"/>
</dbReference>
<evidence type="ECO:0000256" key="4">
    <source>
        <dbReference type="ARBA" id="ARBA00023163"/>
    </source>
</evidence>
<keyword evidence="1" id="KW-0805">Transcription regulation</keyword>
<dbReference type="Gene3D" id="1.10.490.50">
    <property type="entry name" value="Antibiotic binding domain of TipA-like multidrug resistance regulators"/>
    <property type="match status" value="1"/>
</dbReference>
<evidence type="ECO:0000259" key="5">
    <source>
        <dbReference type="PROSITE" id="PS50937"/>
    </source>
</evidence>
<dbReference type="InterPro" id="IPR009061">
    <property type="entry name" value="DNA-bd_dom_put_sf"/>
</dbReference>
<dbReference type="PANTHER" id="PTHR30204">
    <property type="entry name" value="REDOX-CYCLING DRUG-SENSING TRANSCRIPTIONAL ACTIVATOR SOXR"/>
    <property type="match status" value="1"/>
</dbReference>
<dbReference type="SUPFAM" id="SSF46955">
    <property type="entry name" value="Putative DNA-binding domain"/>
    <property type="match status" value="1"/>
</dbReference>
<proteinExistence type="predicted"/>
<feature type="domain" description="HTH merR-type" evidence="5">
    <location>
        <begin position="4"/>
        <end position="73"/>
    </location>
</feature>
<keyword evidence="4" id="KW-0804">Transcription</keyword>
<evidence type="ECO:0000256" key="2">
    <source>
        <dbReference type="ARBA" id="ARBA00023125"/>
    </source>
</evidence>
<dbReference type="InterPro" id="IPR047057">
    <property type="entry name" value="MerR_fam"/>
</dbReference>
<dbReference type="GO" id="GO:0003677">
    <property type="term" value="F:DNA binding"/>
    <property type="evidence" value="ECO:0007669"/>
    <property type="project" value="UniProtKB-KW"/>
</dbReference>
<comment type="caution">
    <text evidence="6">The sequence shown here is derived from an EMBL/GenBank/DDBJ whole genome shotgun (WGS) entry which is preliminary data.</text>
</comment>
<dbReference type="Proteomes" id="UP000481872">
    <property type="component" value="Unassembled WGS sequence"/>
</dbReference>